<dbReference type="InterPro" id="IPR036135">
    <property type="entry name" value="MoeA_linker/N_sf"/>
</dbReference>
<comment type="cofactor">
    <cofactor evidence="1 13">
        <name>Mg(2+)</name>
        <dbReference type="ChEBI" id="CHEBI:18420"/>
    </cofactor>
</comment>
<dbReference type="FunFam" id="2.40.340.10:FF:000002">
    <property type="entry name" value="Molybdopterin molybdenumtransferase"/>
    <property type="match status" value="1"/>
</dbReference>
<sequence length="429" mass="46871">MLEKRIPIPVSEAVARVMEYAHQGETEKVPLIESYGRTLGEDVVADHDVPHFDRSPYDGFAIRAEDTKEANSSNPIQFEVIGEIGAGSVFREEVKAFQAVRIMTGAAIPAGCNAVVMLELTEGFEEKEKTYMKLKRSFAAGDNISFKGEDVKQNAILVKKGTSINPGVAALLATFGYSSVHVVKQPVIGIVATGSELLEVHEQLKPGKIRNSNSYMIAAQVERAGGIVRYYGQFVDDLETCYNTVKKAMKEVDILITTGGVSVGDYDYLPAIYERLRANVLFNKIAMRPGSVTTVAELEGKLLFGLSGNPSACYVGCELYVRPVIGTYLHRKDPHVYRAEAILQKDFPKANPFTRFVRGKVESVDGKLQAIPVGLDKSSAISSLAEANAFIVLPGGTRGFEAGIIVSVLLLESNIGSEWPWKEPLRSYK</sequence>
<dbReference type="GO" id="GO:0046872">
    <property type="term" value="F:metal ion binding"/>
    <property type="evidence" value="ECO:0007669"/>
    <property type="project" value="UniProtKB-UniRule"/>
</dbReference>
<keyword evidence="9 13" id="KW-0479">Metal-binding</keyword>
<evidence type="ECO:0000256" key="4">
    <source>
        <dbReference type="ARBA" id="ARBA00010763"/>
    </source>
</evidence>
<organism evidence="15 16">
    <name type="scientific">Bacillus mycoides</name>
    <dbReference type="NCBI Taxonomy" id="1405"/>
    <lineage>
        <taxon>Bacteria</taxon>
        <taxon>Bacillati</taxon>
        <taxon>Bacillota</taxon>
        <taxon>Bacilli</taxon>
        <taxon>Bacillales</taxon>
        <taxon>Bacillaceae</taxon>
        <taxon>Bacillus</taxon>
        <taxon>Bacillus cereus group</taxon>
    </lineage>
</organism>
<evidence type="ECO:0000313" key="15">
    <source>
        <dbReference type="EMBL" id="KWU65439.1"/>
    </source>
</evidence>
<comment type="catalytic activity">
    <reaction evidence="12">
        <text>adenylyl-molybdopterin + molybdate = Mo-molybdopterin + AMP + H(+)</text>
        <dbReference type="Rhea" id="RHEA:35047"/>
        <dbReference type="ChEBI" id="CHEBI:15378"/>
        <dbReference type="ChEBI" id="CHEBI:36264"/>
        <dbReference type="ChEBI" id="CHEBI:62727"/>
        <dbReference type="ChEBI" id="CHEBI:71302"/>
        <dbReference type="ChEBI" id="CHEBI:456215"/>
        <dbReference type="EC" id="2.10.1.1"/>
    </reaction>
</comment>
<dbReference type="InterPro" id="IPR038987">
    <property type="entry name" value="MoeA-like"/>
</dbReference>
<name>A0A109GEQ3_BACMY</name>
<dbReference type="InterPro" id="IPR005111">
    <property type="entry name" value="MoeA_C_domain_IV"/>
</dbReference>
<protein>
    <recommendedName>
        <fullName evidence="6 13">Molybdopterin molybdenumtransferase</fullName>
        <ecNumber evidence="5 13">2.10.1.1</ecNumber>
    </recommendedName>
</protein>
<reference evidence="15 16" key="1">
    <citation type="submission" date="2016-01" db="EMBL/GenBank/DDBJ databases">
        <authorList>
            <person name="McClelland M."/>
            <person name="Jain A."/>
            <person name="Saraogi P."/>
            <person name="Mendelson R."/>
            <person name="Westerman R."/>
            <person name="SanMiguel P."/>
            <person name="Csonka L."/>
        </authorList>
    </citation>
    <scope>NUCLEOTIDE SEQUENCE [LARGE SCALE GENOMIC DNA]</scope>
    <source>
        <strain evidence="15 16">PE8-15</strain>
    </source>
</reference>
<dbReference type="GO" id="GO:0061599">
    <property type="term" value="F:molybdopterin molybdotransferase activity"/>
    <property type="evidence" value="ECO:0007669"/>
    <property type="project" value="UniProtKB-UniRule"/>
</dbReference>
<feature type="domain" description="MoaB/Mog" evidence="14">
    <location>
        <begin position="189"/>
        <end position="327"/>
    </location>
</feature>
<dbReference type="Pfam" id="PF03453">
    <property type="entry name" value="MoeA_N"/>
    <property type="match status" value="1"/>
</dbReference>
<dbReference type="AlphaFoldDB" id="A0A109GEQ3"/>
<evidence type="ECO:0000256" key="1">
    <source>
        <dbReference type="ARBA" id="ARBA00001946"/>
    </source>
</evidence>
<evidence type="ECO:0000256" key="12">
    <source>
        <dbReference type="ARBA" id="ARBA00047317"/>
    </source>
</evidence>
<dbReference type="PANTHER" id="PTHR10192">
    <property type="entry name" value="MOLYBDOPTERIN BIOSYNTHESIS PROTEIN"/>
    <property type="match status" value="1"/>
</dbReference>
<evidence type="ECO:0000256" key="8">
    <source>
        <dbReference type="ARBA" id="ARBA00022679"/>
    </source>
</evidence>
<dbReference type="Gene3D" id="2.40.340.10">
    <property type="entry name" value="MoeA, C-terminal, domain IV"/>
    <property type="match status" value="1"/>
</dbReference>
<evidence type="ECO:0000256" key="13">
    <source>
        <dbReference type="RuleBase" id="RU365090"/>
    </source>
</evidence>
<dbReference type="InterPro" id="IPR001453">
    <property type="entry name" value="MoaB/Mog_dom"/>
</dbReference>
<dbReference type="InterPro" id="IPR005110">
    <property type="entry name" value="MoeA_linker/N"/>
</dbReference>
<keyword evidence="10 13" id="KW-0460">Magnesium</keyword>
<comment type="caution">
    <text evidence="15">The sequence shown here is derived from an EMBL/GenBank/DDBJ whole genome shotgun (WGS) entry which is preliminary data.</text>
</comment>
<dbReference type="CDD" id="cd00887">
    <property type="entry name" value="MoeA"/>
    <property type="match status" value="1"/>
</dbReference>
<keyword evidence="7 13" id="KW-0500">Molybdenum</keyword>
<proteinExistence type="inferred from homology"/>
<evidence type="ECO:0000256" key="11">
    <source>
        <dbReference type="ARBA" id="ARBA00023150"/>
    </source>
</evidence>
<dbReference type="InterPro" id="IPR036688">
    <property type="entry name" value="MoeA_C_domain_IV_sf"/>
</dbReference>
<dbReference type="RefSeq" id="WP_060749851.1">
    <property type="nucleotide sequence ID" value="NZ_LRPH01000038.1"/>
</dbReference>
<dbReference type="NCBIfam" id="TIGR00177">
    <property type="entry name" value="molyb_syn"/>
    <property type="match status" value="1"/>
</dbReference>
<dbReference type="Gene3D" id="3.90.105.10">
    <property type="entry name" value="Molybdopterin biosynthesis moea protein, domain 2"/>
    <property type="match status" value="1"/>
</dbReference>
<dbReference type="SUPFAM" id="SSF63867">
    <property type="entry name" value="MoeA C-terminal domain-like"/>
    <property type="match status" value="1"/>
</dbReference>
<evidence type="ECO:0000256" key="2">
    <source>
        <dbReference type="ARBA" id="ARBA00002901"/>
    </source>
</evidence>
<dbReference type="UniPathway" id="UPA00344"/>
<dbReference type="Proteomes" id="UP000065797">
    <property type="component" value="Unassembled WGS sequence"/>
</dbReference>
<dbReference type="Pfam" id="PF00994">
    <property type="entry name" value="MoCF_biosynth"/>
    <property type="match status" value="1"/>
</dbReference>
<dbReference type="GO" id="GO:0005829">
    <property type="term" value="C:cytosol"/>
    <property type="evidence" value="ECO:0007669"/>
    <property type="project" value="TreeGrafter"/>
</dbReference>
<dbReference type="InterPro" id="IPR036425">
    <property type="entry name" value="MoaB/Mog-like_dom_sf"/>
</dbReference>
<gene>
    <name evidence="15" type="ORF">AWW70_10760</name>
</gene>
<dbReference type="Pfam" id="PF03454">
    <property type="entry name" value="MoeA_C"/>
    <property type="match status" value="1"/>
</dbReference>
<keyword evidence="8 13" id="KW-0808">Transferase</keyword>
<dbReference type="NCBIfam" id="NF045515">
    <property type="entry name" value="Glp_gephyrin"/>
    <property type="match status" value="1"/>
</dbReference>
<dbReference type="SMART" id="SM00852">
    <property type="entry name" value="MoCF_biosynth"/>
    <property type="match status" value="1"/>
</dbReference>
<accession>A0A109GEQ3</accession>
<dbReference type="Gene3D" id="3.40.980.10">
    <property type="entry name" value="MoaB/Mog-like domain"/>
    <property type="match status" value="1"/>
</dbReference>
<dbReference type="FunFam" id="2.170.190.11:FF:000001">
    <property type="entry name" value="Molybdopterin molybdenumtransferase"/>
    <property type="match status" value="1"/>
</dbReference>
<evidence type="ECO:0000256" key="3">
    <source>
        <dbReference type="ARBA" id="ARBA00005046"/>
    </source>
</evidence>
<evidence type="ECO:0000259" key="14">
    <source>
        <dbReference type="SMART" id="SM00852"/>
    </source>
</evidence>
<evidence type="ECO:0000256" key="6">
    <source>
        <dbReference type="ARBA" id="ARBA00021108"/>
    </source>
</evidence>
<evidence type="ECO:0000256" key="7">
    <source>
        <dbReference type="ARBA" id="ARBA00022505"/>
    </source>
</evidence>
<dbReference type="EC" id="2.10.1.1" evidence="5 13"/>
<dbReference type="SUPFAM" id="SSF63882">
    <property type="entry name" value="MoeA N-terminal region -like"/>
    <property type="match status" value="1"/>
</dbReference>
<comment type="pathway">
    <text evidence="3 13">Cofactor biosynthesis; molybdopterin biosynthesis.</text>
</comment>
<evidence type="ECO:0000313" key="16">
    <source>
        <dbReference type="Proteomes" id="UP000065797"/>
    </source>
</evidence>
<dbReference type="Gene3D" id="2.170.190.11">
    <property type="entry name" value="Molybdopterin biosynthesis moea protein, domain 3"/>
    <property type="match status" value="1"/>
</dbReference>
<dbReference type="FunFam" id="3.40.980.10:FF:000004">
    <property type="entry name" value="Molybdopterin molybdenumtransferase"/>
    <property type="match status" value="1"/>
</dbReference>
<comment type="similarity">
    <text evidence="4 13">Belongs to the MoeA family.</text>
</comment>
<keyword evidence="11 13" id="KW-0501">Molybdenum cofactor biosynthesis</keyword>
<evidence type="ECO:0000256" key="5">
    <source>
        <dbReference type="ARBA" id="ARBA00013269"/>
    </source>
</evidence>
<dbReference type="SUPFAM" id="SSF53218">
    <property type="entry name" value="Molybdenum cofactor biosynthesis proteins"/>
    <property type="match status" value="1"/>
</dbReference>
<dbReference type="PANTHER" id="PTHR10192:SF5">
    <property type="entry name" value="GEPHYRIN"/>
    <property type="match status" value="1"/>
</dbReference>
<comment type="function">
    <text evidence="2 13">Catalyzes the insertion of molybdate into adenylated molybdopterin with the concomitant release of AMP.</text>
</comment>
<dbReference type="EMBL" id="LRPH01000038">
    <property type="protein sequence ID" value="KWU65439.1"/>
    <property type="molecule type" value="Genomic_DNA"/>
</dbReference>
<evidence type="ECO:0000256" key="9">
    <source>
        <dbReference type="ARBA" id="ARBA00022723"/>
    </source>
</evidence>
<dbReference type="GO" id="GO:0006777">
    <property type="term" value="P:Mo-molybdopterin cofactor biosynthetic process"/>
    <property type="evidence" value="ECO:0007669"/>
    <property type="project" value="UniProtKB-UniRule"/>
</dbReference>
<evidence type="ECO:0000256" key="10">
    <source>
        <dbReference type="ARBA" id="ARBA00022842"/>
    </source>
</evidence>